<evidence type="ECO:0000313" key="2">
    <source>
        <dbReference type="Proteomes" id="UP000234323"/>
    </source>
</evidence>
<dbReference type="VEuPathDB" id="FungiDB:FUN_012718"/>
<protein>
    <submittedName>
        <fullName evidence="1">Uncharacterized protein</fullName>
    </submittedName>
</protein>
<reference evidence="1 2" key="1">
    <citation type="submission" date="2015-10" db="EMBL/GenBank/DDBJ databases">
        <title>Genome analyses suggest a sexual origin of heterokaryosis in a supposedly ancient asexual fungus.</title>
        <authorList>
            <person name="Ropars J."/>
            <person name="Sedzielewska K."/>
            <person name="Noel J."/>
            <person name="Charron P."/>
            <person name="Farinelli L."/>
            <person name="Marton T."/>
            <person name="Kruger M."/>
            <person name="Pelin A."/>
            <person name="Brachmann A."/>
            <person name="Corradi N."/>
        </authorList>
    </citation>
    <scope>NUCLEOTIDE SEQUENCE [LARGE SCALE GENOMIC DNA]</scope>
    <source>
        <strain evidence="1 2">A4</strain>
    </source>
</reference>
<dbReference type="EMBL" id="LLXI01000215">
    <property type="protein sequence ID" value="PKY42753.1"/>
    <property type="molecule type" value="Genomic_DNA"/>
</dbReference>
<organism evidence="1 2">
    <name type="scientific">Rhizophagus irregularis</name>
    <dbReference type="NCBI Taxonomy" id="588596"/>
    <lineage>
        <taxon>Eukaryota</taxon>
        <taxon>Fungi</taxon>
        <taxon>Fungi incertae sedis</taxon>
        <taxon>Mucoromycota</taxon>
        <taxon>Glomeromycotina</taxon>
        <taxon>Glomeromycetes</taxon>
        <taxon>Glomerales</taxon>
        <taxon>Glomeraceae</taxon>
        <taxon>Rhizophagus</taxon>
    </lineage>
</organism>
<accession>A0A2I1G7Y7</accession>
<sequence>MEPNCILLGKTSIYDCFTVGICDKTNINGNETLFDQLKILDLKYLIYVVIKTYGININNDNYDELNLWKVDFVFSNKLKNLTEEQNFKNGEWLVSAIHFKEYFPDLNTVDNSLIVVQLPATEVFVDKPLKELKTEKHNSEVNKPEGLKRSVSEPNFQNTRVRKLVKTEGPVDITRNFYVPLEILESTRKLVEAIDEKGCVLLVGHF</sequence>
<comment type="caution">
    <text evidence="1">The sequence shown here is derived from an EMBL/GenBank/DDBJ whole genome shotgun (WGS) entry which is preliminary data.</text>
</comment>
<gene>
    <name evidence="1" type="ORF">RhiirA4_456607</name>
</gene>
<dbReference type="AlphaFoldDB" id="A0A2I1G7Y7"/>
<proteinExistence type="predicted"/>
<name>A0A2I1G7Y7_9GLOM</name>
<keyword evidence="2" id="KW-1185">Reference proteome</keyword>
<dbReference type="Proteomes" id="UP000234323">
    <property type="component" value="Unassembled WGS sequence"/>
</dbReference>
<evidence type="ECO:0000313" key="1">
    <source>
        <dbReference type="EMBL" id="PKY42753.1"/>
    </source>
</evidence>